<dbReference type="InterPro" id="IPR003329">
    <property type="entry name" value="Cytidylyl_trans"/>
</dbReference>
<keyword evidence="1" id="KW-0808">Transferase</keyword>
<gene>
    <name evidence="1" type="ORF">ABRY94_00800</name>
</gene>
<evidence type="ECO:0000313" key="1">
    <source>
        <dbReference type="EMBL" id="XDJ69370.1"/>
    </source>
</evidence>
<dbReference type="Gene3D" id="3.90.550.10">
    <property type="entry name" value="Spore Coat Polysaccharide Biosynthesis Protein SpsA, Chain A"/>
    <property type="match status" value="1"/>
</dbReference>
<keyword evidence="1" id="KW-0548">Nucleotidyltransferase</keyword>
<proteinExistence type="predicted"/>
<reference evidence="1" key="1">
    <citation type="submission" date="2024-05" db="EMBL/GenBank/DDBJ databases">
        <authorList>
            <person name="Luo Y.-C."/>
            <person name="Nicholds J."/>
            <person name="Mortimer T."/>
            <person name="Maboni G."/>
        </authorList>
    </citation>
    <scope>NUCLEOTIDE SEQUENCE</scope>
    <source>
        <strain evidence="1">144863</strain>
    </source>
</reference>
<dbReference type="Pfam" id="PF02348">
    <property type="entry name" value="CTP_transf_3"/>
    <property type="match status" value="1"/>
</dbReference>
<dbReference type="EC" id="2.7.7.-" evidence="1"/>
<dbReference type="GO" id="GO:0008781">
    <property type="term" value="F:N-acylneuraminate cytidylyltransferase activity"/>
    <property type="evidence" value="ECO:0007669"/>
    <property type="project" value="TreeGrafter"/>
</dbReference>
<organism evidence="1">
    <name type="scientific">Castellaniella ginsengisoli</name>
    <dbReference type="NCBI Taxonomy" id="546114"/>
    <lineage>
        <taxon>Bacteria</taxon>
        <taxon>Pseudomonadati</taxon>
        <taxon>Pseudomonadota</taxon>
        <taxon>Betaproteobacteria</taxon>
        <taxon>Burkholderiales</taxon>
        <taxon>Alcaligenaceae</taxon>
        <taxon>Castellaniella</taxon>
    </lineage>
</organism>
<dbReference type="PANTHER" id="PTHR21485">
    <property type="entry name" value="HAD SUPERFAMILY MEMBERS CMAS AND KDSC"/>
    <property type="match status" value="1"/>
</dbReference>
<accession>A0AB39ESY0</accession>
<protein>
    <submittedName>
        <fullName evidence="1">Acylneuraminate cytidylyltransferase family protein</fullName>
        <ecNumber evidence="1">2.7.7.-</ecNumber>
    </submittedName>
</protein>
<dbReference type="AlphaFoldDB" id="A0AB39ESY0"/>
<dbReference type="RefSeq" id="WP_368655547.1">
    <property type="nucleotide sequence ID" value="NZ_CP158262.1"/>
</dbReference>
<sequence>MRLAVIPARGGSRRIPKKNIIPFCGRPMISYALEAVNNSGLFDKIHVSTDSEEICDVVAKLGYEIDFMRDSALADDFTGLVPVLRWVVNEYQSQGLDFQDVCCMMPNAPLIQSSDLLEAINIFDSYSGRYPLLVYARYPVPVEWAFRRDDEGIMTAISPESLLVRSQDLMHAYYECGPFSLWRAEHLQKNNPLTGKVLSYVMPNERAVDIDTPEDLAYAERLFKLMEKT</sequence>
<dbReference type="SUPFAM" id="SSF53448">
    <property type="entry name" value="Nucleotide-diphospho-sugar transferases"/>
    <property type="match status" value="1"/>
</dbReference>
<dbReference type="PANTHER" id="PTHR21485:SF6">
    <property type="entry name" value="N-ACYLNEURAMINATE CYTIDYLYLTRANSFERASE-RELATED"/>
    <property type="match status" value="1"/>
</dbReference>
<name>A0AB39ESY0_9BURK</name>
<dbReference type="EMBL" id="CP158262">
    <property type="protein sequence ID" value="XDJ69370.1"/>
    <property type="molecule type" value="Genomic_DNA"/>
</dbReference>
<dbReference type="CDD" id="cd02513">
    <property type="entry name" value="CMP-NeuAc_Synthase"/>
    <property type="match status" value="1"/>
</dbReference>
<dbReference type="InterPro" id="IPR029044">
    <property type="entry name" value="Nucleotide-diphossugar_trans"/>
</dbReference>
<dbReference type="InterPro" id="IPR050793">
    <property type="entry name" value="CMP-NeuNAc_synthase"/>
</dbReference>